<dbReference type="EMBL" id="BGZK01001350">
    <property type="protein sequence ID" value="GBP77856.1"/>
    <property type="molecule type" value="Genomic_DNA"/>
</dbReference>
<keyword evidence="3" id="KW-1185">Reference proteome</keyword>
<gene>
    <name evidence="2" type="ORF">EVAR_64438_1</name>
</gene>
<dbReference type="AlphaFoldDB" id="A0A4C1YNM7"/>
<proteinExistence type="predicted"/>
<feature type="region of interest" description="Disordered" evidence="1">
    <location>
        <begin position="54"/>
        <end position="79"/>
    </location>
</feature>
<reference evidence="2 3" key="1">
    <citation type="journal article" date="2019" name="Commun. Biol.">
        <title>The bagworm genome reveals a unique fibroin gene that provides high tensile strength.</title>
        <authorList>
            <person name="Kono N."/>
            <person name="Nakamura H."/>
            <person name="Ohtoshi R."/>
            <person name="Tomita M."/>
            <person name="Numata K."/>
            <person name="Arakawa K."/>
        </authorList>
    </citation>
    <scope>NUCLEOTIDE SEQUENCE [LARGE SCALE GENOMIC DNA]</scope>
</reference>
<evidence type="ECO:0000313" key="2">
    <source>
        <dbReference type="EMBL" id="GBP77856.1"/>
    </source>
</evidence>
<organism evidence="2 3">
    <name type="scientific">Eumeta variegata</name>
    <name type="common">Bagworm moth</name>
    <name type="synonym">Eumeta japonica</name>
    <dbReference type="NCBI Taxonomy" id="151549"/>
    <lineage>
        <taxon>Eukaryota</taxon>
        <taxon>Metazoa</taxon>
        <taxon>Ecdysozoa</taxon>
        <taxon>Arthropoda</taxon>
        <taxon>Hexapoda</taxon>
        <taxon>Insecta</taxon>
        <taxon>Pterygota</taxon>
        <taxon>Neoptera</taxon>
        <taxon>Endopterygota</taxon>
        <taxon>Lepidoptera</taxon>
        <taxon>Glossata</taxon>
        <taxon>Ditrysia</taxon>
        <taxon>Tineoidea</taxon>
        <taxon>Psychidae</taxon>
        <taxon>Oiketicinae</taxon>
        <taxon>Eumeta</taxon>
    </lineage>
</organism>
<comment type="caution">
    <text evidence="2">The sequence shown here is derived from an EMBL/GenBank/DDBJ whole genome shotgun (WGS) entry which is preliminary data.</text>
</comment>
<protein>
    <submittedName>
        <fullName evidence="2">Uncharacterized protein</fullName>
    </submittedName>
</protein>
<evidence type="ECO:0000256" key="1">
    <source>
        <dbReference type="SAM" id="MobiDB-lite"/>
    </source>
</evidence>
<dbReference type="Proteomes" id="UP000299102">
    <property type="component" value="Unassembled WGS sequence"/>
</dbReference>
<evidence type="ECO:0000313" key="3">
    <source>
        <dbReference type="Proteomes" id="UP000299102"/>
    </source>
</evidence>
<accession>A0A4C1YNM7</accession>
<name>A0A4C1YNM7_EUMVA</name>
<sequence>MDQRLKVSAHTGFDPDHGRIDRRGFDLSQVRPVFLCLGGHFKPSVLEPVIASLTRAAPRPRAPRAESKRNLGGYASTVQ</sequence>